<organism evidence="3 4">
    <name type="scientific">Meloidogyne graminicola</name>
    <dbReference type="NCBI Taxonomy" id="189291"/>
    <lineage>
        <taxon>Eukaryota</taxon>
        <taxon>Metazoa</taxon>
        <taxon>Ecdysozoa</taxon>
        <taxon>Nematoda</taxon>
        <taxon>Chromadorea</taxon>
        <taxon>Rhabditida</taxon>
        <taxon>Tylenchina</taxon>
        <taxon>Tylenchomorpha</taxon>
        <taxon>Tylenchoidea</taxon>
        <taxon>Meloidogynidae</taxon>
        <taxon>Meloidogyninae</taxon>
        <taxon>Meloidogyne</taxon>
    </lineage>
</organism>
<feature type="region of interest" description="Disordered" evidence="1">
    <location>
        <begin position="16"/>
        <end position="59"/>
    </location>
</feature>
<keyword evidence="2" id="KW-1133">Transmembrane helix</keyword>
<comment type="caution">
    <text evidence="3">The sequence shown here is derived from an EMBL/GenBank/DDBJ whole genome shotgun (WGS) entry which is preliminary data.</text>
</comment>
<gene>
    <name evidence="3" type="ORF">Mgra_00004105</name>
</gene>
<feature type="compositionally biased region" description="Low complexity" evidence="1">
    <location>
        <begin position="685"/>
        <end position="696"/>
    </location>
</feature>
<sequence>MLGKLVNKFKRQTLQDGIVVGGSSSPSQHSPPPIRETEINGQGGATTRRSARLNEKAEKERCEGGVDIINSGTVSLTISTSPPNTRSRRSQLESTIEISEQQKFSFKPSFVNNGNNKLSGGITTTSTLLNHSLGNCDSGTESSEDENDEELEMLDSPTALIFCSHLSMLSNASRAALEEGIGRSPPTLTSSPPLISEIETSSWDSCGCESGIVLRDSAERDDASRNVDLLEAALGGGELVLDINGIKQINDEIAGTTPIQRLLLCFYGINSHLDEFTKPPLLSQPTKQITDIKIFPPFLSLYPFAPLFFFSSFSFCVLWTITLAKAFFLGLLMGGNQGLSLSWGECVYAKGRLKRDKKNYEKTKFLCKKCRPQHCYIFWKITMPQNDIEGTKNYLKIKYFYFFSKGAFPAHFLSSSSSSSSIIRTCGSTGTLPLPIDFSALRQSEHLFSVSSDDTPTPIGSHKTSGQGAALMEMAIVENRTKTEEQSDAQHQGAFRRVLRRNRRNSNSQPITTSTSNVLAARTISPFGLGEKRRWGDQNVILNDNSSQESLIQQQQQQQPERSETPIAGRTRSMLMANALMLQNGSTNIDNSNNDRQVLTAARRTRVRILYSSSQHQQQQKGGGGGISSSIQTTTIQGRRGQVAPILGQSPPYMLANKRGRHCSNKSPPRPSLNFDKMRRRMLSSNNNNNMENLNENIREKNGGGTN</sequence>
<evidence type="ECO:0000313" key="4">
    <source>
        <dbReference type="Proteomes" id="UP000605970"/>
    </source>
</evidence>
<evidence type="ECO:0000256" key="1">
    <source>
        <dbReference type="SAM" id="MobiDB-lite"/>
    </source>
</evidence>
<dbReference type="OrthoDB" id="5822594at2759"/>
<dbReference type="AlphaFoldDB" id="A0A8S9ZSN8"/>
<keyword evidence="4" id="KW-1185">Reference proteome</keyword>
<accession>A0A8S9ZSN8</accession>
<name>A0A8S9ZSN8_9BILA</name>
<reference evidence="3" key="1">
    <citation type="journal article" date="2020" name="Ecol. Evol.">
        <title>Genome structure and content of the rice root-knot nematode (Meloidogyne graminicola).</title>
        <authorList>
            <person name="Phan N.T."/>
            <person name="Danchin E.G.J."/>
            <person name="Klopp C."/>
            <person name="Perfus-Barbeoch L."/>
            <person name="Kozlowski D.K."/>
            <person name="Koutsovoulos G.D."/>
            <person name="Lopez-Roques C."/>
            <person name="Bouchez O."/>
            <person name="Zahm M."/>
            <person name="Besnard G."/>
            <person name="Bellafiore S."/>
        </authorList>
    </citation>
    <scope>NUCLEOTIDE SEQUENCE</scope>
    <source>
        <strain evidence="3">VN-18</strain>
    </source>
</reference>
<feature type="region of interest" description="Disordered" evidence="1">
    <location>
        <begin position="547"/>
        <end position="566"/>
    </location>
</feature>
<feature type="region of interest" description="Disordered" evidence="1">
    <location>
        <begin position="481"/>
        <end position="516"/>
    </location>
</feature>
<dbReference type="Proteomes" id="UP000605970">
    <property type="component" value="Unassembled WGS sequence"/>
</dbReference>
<keyword evidence="2" id="KW-0812">Transmembrane</keyword>
<evidence type="ECO:0000313" key="3">
    <source>
        <dbReference type="EMBL" id="KAF7636518.1"/>
    </source>
</evidence>
<feature type="region of interest" description="Disordered" evidence="1">
    <location>
        <begin position="685"/>
        <end position="707"/>
    </location>
</feature>
<evidence type="ECO:0000256" key="2">
    <source>
        <dbReference type="SAM" id="Phobius"/>
    </source>
</evidence>
<keyword evidence="2" id="KW-0472">Membrane</keyword>
<feature type="compositionally biased region" description="Basic and acidic residues" evidence="1">
    <location>
        <begin position="697"/>
        <end position="707"/>
    </location>
</feature>
<proteinExistence type="predicted"/>
<feature type="transmembrane region" description="Helical" evidence="2">
    <location>
        <begin position="301"/>
        <end position="321"/>
    </location>
</feature>
<feature type="region of interest" description="Disordered" evidence="1">
    <location>
        <begin position="612"/>
        <end position="631"/>
    </location>
</feature>
<feature type="region of interest" description="Disordered" evidence="1">
    <location>
        <begin position="75"/>
        <end position="94"/>
    </location>
</feature>
<protein>
    <submittedName>
        <fullName evidence="3">Uncharacterized protein</fullName>
    </submittedName>
</protein>
<dbReference type="EMBL" id="JABEBT010000029">
    <property type="protein sequence ID" value="KAF7636518.1"/>
    <property type="molecule type" value="Genomic_DNA"/>
</dbReference>